<evidence type="ECO:0000259" key="5">
    <source>
        <dbReference type="Pfam" id="PF07631"/>
    </source>
</evidence>
<keyword evidence="1" id="KW-0472">Membrane</keyword>
<dbReference type="InterPro" id="IPR013039">
    <property type="entry name" value="DUF1588"/>
</dbReference>
<dbReference type="Pfam" id="PF07631">
    <property type="entry name" value="PSD4"/>
    <property type="match status" value="1"/>
</dbReference>
<evidence type="ECO:0000259" key="4">
    <source>
        <dbReference type="Pfam" id="PF07627"/>
    </source>
</evidence>
<feature type="domain" description="DUF1592" evidence="5">
    <location>
        <begin position="215"/>
        <end position="341"/>
    </location>
</feature>
<dbReference type="InterPro" id="IPR013042">
    <property type="entry name" value="DUF1592"/>
</dbReference>
<evidence type="ECO:0000313" key="8">
    <source>
        <dbReference type="Proteomes" id="UP001556118"/>
    </source>
</evidence>
<dbReference type="Pfam" id="PF07627">
    <property type="entry name" value="PSCyt3"/>
    <property type="match status" value="1"/>
</dbReference>
<comment type="caution">
    <text evidence="7">The sequence shown here is derived from an EMBL/GenBank/DDBJ whole genome shotgun (WGS) entry which is preliminary data.</text>
</comment>
<dbReference type="InterPro" id="IPR011478">
    <property type="entry name" value="DUF1585"/>
</dbReference>
<keyword evidence="1" id="KW-1133">Transmembrane helix</keyword>
<gene>
    <name evidence="7" type="ORF">ABUH87_14815</name>
</gene>
<dbReference type="InterPro" id="IPR013043">
    <property type="entry name" value="DUF1595"/>
</dbReference>
<feature type="domain" description="DUF1595" evidence="6">
    <location>
        <begin position="141"/>
        <end position="202"/>
    </location>
</feature>
<proteinExistence type="predicted"/>
<dbReference type="RefSeq" id="WP_367774855.1">
    <property type="nucleotide sequence ID" value="NZ_JBFNXR010000052.1"/>
</dbReference>
<evidence type="ECO:0000256" key="1">
    <source>
        <dbReference type="SAM" id="Phobius"/>
    </source>
</evidence>
<dbReference type="Pfam" id="PF07624">
    <property type="entry name" value="PSD2"/>
    <property type="match status" value="1"/>
</dbReference>
<evidence type="ECO:0000259" key="2">
    <source>
        <dbReference type="Pfam" id="PF07624"/>
    </source>
</evidence>
<feature type="domain" description="DUF1585" evidence="2">
    <location>
        <begin position="474"/>
        <end position="546"/>
    </location>
</feature>
<protein>
    <submittedName>
        <fullName evidence="7">DUF1592 domain-containing protein</fullName>
    </submittedName>
</protein>
<sequence length="572" mass="63113">MTDRVLSSNRLRGALLRHKRALAIGALVLALVFLAGAQFFEPSEPEPVGGPPMVRRLTEEQYRASIADAFAPDVPIVGRFERPVRAEGMIAVGTGQAGMSPFAIEQYDASAQTIASTVLGERRAQFLKCGPKNPQVFDPNCARSFLTQKGRLLFRRALSDEEADKYVDLARKAGRQLGNFYQGLELSLYTMLVSPEFLFRVERMAPAADGAHPQLDPYSKASRLSFFLTNSAPDDELLRAAESGELDSRAGVDRQVSRLMASTRFEGAVRAFFADMMQFDRFGDLSKDPEIYPAYNSDLAQDAQEQTLRTVIEHLITDEGDYRDLFTTRNTFLTRNLGIVYRTPVPQRGEWVPVTFSPSANRAGIQSHVSFLALHSHPGRTSPTLRGYAVRQVFLCQDVPDPPANVNFTAIEATAHKPNVTARDRIFQHATEPSCAGCHKVMDPLGLTLENYDGLGTFRRHENGALIDTSGSLDGTDFDSTNGLASALHDHPETPRCVAERMYKSAVGRDITWKERYYLDWLISGFEDDGYRIPALMRRIATSANFFTVTRPAPAGTLAFGASGGKSQGGKL</sequence>
<evidence type="ECO:0000259" key="6">
    <source>
        <dbReference type="Pfam" id="PF07637"/>
    </source>
</evidence>
<keyword evidence="1" id="KW-0812">Transmembrane</keyword>
<dbReference type="EMBL" id="JBFNXR010000052">
    <property type="protein sequence ID" value="MEW9856408.1"/>
    <property type="molecule type" value="Genomic_DNA"/>
</dbReference>
<dbReference type="Pfam" id="PF07626">
    <property type="entry name" value="PSD3"/>
    <property type="match status" value="1"/>
</dbReference>
<evidence type="ECO:0000259" key="3">
    <source>
        <dbReference type="Pfam" id="PF07626"/>
    </source>
</evidence>
<organism evidence="7 8">
    <name type="scientific">Novosphingobium rhizovicinum</name>
    <dbReference type="NCBI Taxonomy" id="3228928"/>
    <lineage>
        <taxon>Bacteria</taxon>
        <taxon>Pseudomonadati</taxon>
        <taxon>Pseudomonadota</taxon>
        <taxon>Alphaproteobacteria</taxon>
        <taxon>Sphingomonadales</taxon>
        <taxon>Sphingomonadaceae</taxon>
        <taxon>Novosphingobium</taxon>
    </lineage>
</organism>
<reference evidence="7 8" key="1">
    <citation type="submission" date="2024-06" db="EMBL/GenBank/DDBJ databases">
        <title>Novosphingobium rhizovicinus M1R2S20.</title>
        <authorList>
            <person name="Sun J.-Q."/>
        </authorList>
    </citation>
    <scope>NUCLEOTIDE SEQUENCE [LARGE SCALE GENOMIC DNA]</scope>
    <source>
        <strain evidence="7 8">M1R2S20</strain>
    </source>
</reference>
<keyword evidence="8" id="KW-1185">Reference proteome</keyword>
<dbReference type="InterPro" id="IPR013036">
    <property type="entry name" value="DUF1587"/>
</dbReference>
<feature type="domain" description="DUF1588" evidence="4">
    <location>
        <begin position="362"/>
        <end position="461"/>
    </location>
</feature>
<feature type="transmembrane region" description="Helical" evidence="1">
    <location>
        <begin position="21"/>
        <end position="40"/>
    </location>
</feature>
<name>A0ABV3RF03_9SPHN</name>
<accession>A0ABV3RF03</accession>
<dbReference type="Proteomes" id="UP001556118">
    <property type="component" value="Unassembled WGS sequence"/>
</dbReference>
<dbReference type="Pfam" id="PF07637">
    <property type="entry name" value="PSD5"/>
    <property type="match status" value="1"/>
</dbReference>
<feature type="domain" description="DUF1587" evidence="3">
    <location>
        <begin position="55"/>
        <end position="119"/>
    </location>
</feature>
<evidence type="ECO:0000313" key="7">
    <source>
        <dbReference type="EMBL" id="MEW9856408.1"/>
    </source>
</evidence>